<sequence>MQNRKFDIAYIRRYVRGELTPVEMHEVERAAEADEMLMDLILGVETEHLQQLPSQKEMIEREIAVRVSPSGEKTRVLPWRSLSVAASMLAVLGISAYIFLRSPQPQEHNIAVEKADRPVSQEHTPSPLYKADSIEPSNEQVGEASPQQLAARRPRITRNTEPTSTDILRDSNSTGDDLAKDSDALIVALAPSNALDAVEVTATRPARKQSGAGNAERTPIRGSSISLTTSNTAQAVVSGKVLDAETSSPLQHAVIKDLISNKTTSADSLGRFTLVSDSNRVNLTLNYVGYESKQLLAETSALEIRLNREHNSLDEVVVSSLKKSKAKAGKPKPMGGWRNFNAYIKNALTTAGLSSGTVVLTFDLDSHGRPVNIQIEKSVSTAHDAKAIRLLQDGPTWERNVENQPVRVKIEF</sequence>
<evidence type="ECO:0000256" key="2">
    <source>
        <dbReference type="SAM" id="Phobius"/>
    </source>
</evidence>
<keyword evidence="2" id="KW-0812">Transmembrane</keyword>
<evidence type="ECO:0000313" key="4">
    <source>
        <dbReference type="Proteomes" id="UP000294752"/>
    </source>
</evidence>
<feature type="region of interest" description="Disordered" evidence="1">
    <location>
        <begin position="115"/>
        <end position="175"/>
    </location>
</feature>
<dbReference type="Gene3D" id="3.30.1150.10">
    <property type="match status" value="1"/>
</dbReference>
<reference evidence="3 4" key="1">
    <citation type="submission" date="2019-03" db="EMBL/GenBank/DDBJ databases">
        <title>Genomic Encyclopedia of Type Strains, Phase III (KMG-III): the genomes of soil and plant-associated and newly described type strains.</title>
        <authorList>
            <person name="Whitman W."/>
        </authorList>
    </citation>
    <scope>NUCLEOTIDE SEQUENCE [LARGE SCALE GENOMIC DNA]</scope>
    <source>
        <strain evidence="3 4">CGMCC 1.12801</strain>
    </source>
</reference>
<keyword evidence="2" id="KW-1133">Transmembrane helix</keyword>
<keyword evidence="4" id="KW-1185">Reference proteome</keyword>
<evidence type="ECO:0000256" key="1">
    <source>
        <dbReference type="SAM" id="MobiDB-lite"/>
    </source>
</evidence>
<organism evidence="3 4">
    <name type="scientific">Sphingobacterium paludis</name>
    <dbReference type="NCBI Taxonomy" id="1476465"/>
    <lineage>
        <taxon>Bacteria</taxon>
        <taxon>Pseudomonadati</taxon>
        <taxon>Bacteroidota</taxon>
        <taxon>Sphingobacteriia</taxon>
        <taxon>Sphingobacteriales</taxon>
        <taxon>Sphingobacteriaceae</taxon>
        <taxon>Sphingobacterium</taxon>
    </lineage>
</organism>
<accession>A0A4R7CWJ6</accession>
<keyword evidence="2" id="KW-0472">Membrane</keyword>
<dbReference type="SUPFAM" id="SSF49464">
    <property type="entry name" value="Carboxypeptidase regulatory domain-like"/>
    <property type="match status" value="1"/>
</dbReference>
<feature type="compositionally biased region" description="Polar residues" evidence="1">
    <location>
        <begin position="135"/>
        <end position="148"/>
    </location>
</feature>
<gene>
    <name evidence="3" type="ORF">B0I21_108120</name>
</gene>
<dbReference type="RefSeq" id="WP_133641497.1">
    <property type="nucleotide sequence ID" value="NZ_SNZV01000008.1"/>
</dbReference>
<name>A0A4R7CWJ6_9SPHI</name>
<feature type="transmembrane region" description="Helical" evidence="2">
    <location>
        <begin position="82"/>
        <end position="100"/>
    </location>
</feature>
<dbReference type="Pfam" id="PF13715">
    <property type="entry name" value="CarbopepD_reg_2"/>
    <property type="match status" value="1"/>
</dbReference>
<dbReference type="Proteomes" id="UP000294752">
    <property type="component" value="Unassembled WGS sequence"/>
</dbReference>
<dbReference type="InterPro" id="IPR008969">
    <property type="entry name" value="CarboxyPept-like_regulatory"/>
</dbReference>
<feature type="compositionally biased region" description="Polar residues" evidence="1">
    <location>
        <begin position="157"/>
        <end position="175"/>
    </location>
</feature>
<evidence type="ECO:0000313" key="3">
    <source>
        <dbReference type="EMBL" id="TDS11062.1"/>
    </source>
</evidence>
<dbReference type="Gene3D" id="2.60.40.1120">
    <property type="entry name" value="Carboxypeptidase-like, regulatory domain"/>
    <property type="match status" value="1"/>
</dbReference>
<dbReference type="OrthoDB" id="1112758at2"/>
<proteinExistence type="predicted"/>
<dbReference type="EMBL" id="SNZV01000008">
    <property type="protein sequence ID" value="TDS11062.1"/>
    <property type="molecule type" value="Genomic_DNA"/>
</dbReference>
<comment type="caution">
    <text evidence="3">The sequence shown here is derived from an EMBL/GenBank/DDBJ whole genome shotgun (WGS) entry which is preliminary data.</text>
</comment>
<dbReference type="AlphaFoldDB" id="A0A4R7CWJ6"/>
<protein>
    <submittedName>
        <fullName evidence="3">TonB-like protein</fullName>
    </submittedName>
</protein>